<dbReference type="GO" id="GO:0016410">
    <property type="term" value="F:N-acyltransferase activity"/>
    <property type="evidence" value="ECO:0007669"/>
    <property type="project" value="InterPro"/>
</dbReference>
<evidence type="ECO:0000256" key="5">
    <source>
        <dbReference type="ARBA" id="ARBA00023315"/>
    </source>
</evidence>
<accession>W4UNG1</accession>
<evidence type="ECO:0000256" key="1">
    <source>
        <dbReference type="ARBA" id="ARBA00022516"/>
    </source>
</evidence>
<dbReference type="AlphaFoldDB" id="W4UNG1"/>
<sequence>MGATVIHDGVKIDNLVQIAHNDEIGSHTVMAAQVGIAGSTKTGKWCMFGGQVGIAGHLKIGDKVSLGAQSGVPRNIKSGSELIGTPPMDLKTYFKASVVSRSLPDMYIDLNNLRKEVEELKQLLNK</sequence>
<dbReference type="PANTHER" id="PTHR43378">
    <property type="entry name" value="UDP-3-O-ACYLGLUCOSAMINE N-ACYLTRANSFERASE"/>
    <property type="match status" value="1"/>
</dbReference>
<reference evidence="6 7" key="1">
    <citation type="journal article" date="2014" name="Genome Announc.">
        <title>Draft Genome Sequence of Bacteroides reticulotermitis Strain JCM 10512T, Isolated from the Gut of a Termite.</title>
        <authorList>
            <person name="Yuki M."/>
            <person name="Oshima K."/>
            <person name="Suda W."/>
            <person name="Sakamoto M."/>
            <person name="Iida T."/>
            <person name="Hattori M."/>
            <person name="Ohkuma M."/>
        </authorList>
    </citation>
    <scope>NUCLEOTIDE SEQUENCE [LARGE SCALE GENOMIC DNA]</scope>
    <source>
        <strain evidence="6 7">JCM 10512</strain>
    </source>
</reference>
<dbReference type="InterPro" id="IPR011004">
    <property type="entry name" value="Trimer_LpxA-like_sf"/>
</dbReference>
<keyword evidence="4" id="KW-0443">Lipid metabolism</keyword>
<evidence type="ECO:0000256" key="2">
    <source>
        <dbReference type="ARBA" id="ARBA00022556"/>
    </source>
</evidence>
<protein>
    <submittedName>
        <fullName evidence="6">UDP-3-O-[3-hydroxymyristoyl] glucosamine N-acyltransferase</fullName>
    </submittedName>
</protein>
<comment type="caution">
    <text evidence="6">The sequence shown here is derived from an EMBL/GenBank/DDBJ whole genome shotgun (WGS) entry which is preliminary data.</text>
</comment>
<dbReference type="Proteomes" id="UP000019131">
    <property type="component" value="Unassembled WGS sequence"/>
</dbReference>
<organism evidence="6 7">
    <name type="scientific">Bacteroides reticulotermitis JCM 10512</name>
    <dbReference type="NCBI Taxonomy" id="1445607"/>
    <lineage>
        <taxon>Bacteria</taxon>
        <taxon>Pseudomonadati</taxon>
        <taxon>Bacteroidota</taxon>
        <taxon>Bacteroidia</taxon>
        <taxon>Bacteroidales</taxon>
        <taxon>Bacteroidaceae</taxon>
        <taxon>Bacteroides</taxon>
    </lineage>
</organism>
<dbReference type="SUPFAM" id="SSF51161">
    <property type="entry name" value="Trimeric LpxA-like enzymes"/>
    <property type="match status" value="1"/>
</dbReference>
<keyword evidence="3 6" id="KW-0808">Transferase</keyword>
<keyword evidence="5 6" id="KW-0012">Acyltransferase</keyword>
<evidence type="ECO:0000313" key="7">
    <source>
        <dbReference type="Proteomes" id="UP000019131"/>
    </source>
</evidence>
<keyword evidence="1" id="KW-0444">Lipid biosynthesis</keyword>
<evidence type="ECO:0000256" key="3">
    <source>
        <dbReference type="ARBA" id="ARBA00022679"/>
    </source>
</evidence>
<keyword evidence="2" id="KW-0441">Lipid A biosynthesis</keyword>
<dbReference type="PANTHER" id="PTHR43378:SF2">
    <property type="entry name" value="UDP-3-O-ACYLGLUCOSAMINE N-ACYLTRANSFERASE 1, MITOCHONDRIAL-RELATED"/>
    <property type="match status" value="1"/>
</dbReference>
<dbReference type="Gene3D" id="2.160.10.10">
    <property type="entry name" value="Hexapeptide repeat proteins"/>
    <property type="match status" value="1"/>
</dbReference>
<dbReference type="GO" id="GO:0016020">
    <property type="term" value="C:membrane"/>
    <property type="evidence" value="ECO:0007669"/>
    <property type="project" value="GOC"/>
</dbReference>
<evidence type="ECO:0000256" key="4">
    <source>
        <dbReference type="ARBA" id="ARBA00023098"/>
    </source>
</evidence>
<dbReference type="InterPro" id="IPR007691">
    <property type="entry name" value="LpxD"/>
</dbReference>
<dbReference type="STRING" id="1445607.JCM10512_564"/>
<name>W4UNG1_9BACE</name>
<dbReference type="EMBL" id="BAIV01000003">
    <property type="protein sequence ID" value="GAE82367.1"/>
    <property type="molecule type" value="Genomic_DNA"/>
</dbReference>
<gene>
    <name evidence="6" type="ORF">JCM10512_564</name>
</gene>
<dbReference type="GO" id="GO:0009245">
    <property type="term" value="P:lipid A biosynthetic process"/>
    <property type="evidence" value="ECO:0007669"/>
    <property type="project" value="UniProtKB-KW"/>
</dbReference>
<keyword evidence="7" id="KW-1185">Reference proteome</keyword>
<evidence type="ECO:0000313" key="6">
    <source>
        <dbReference type="EMBL" id="GAE82367.1"/>
    </source>
</evidence>
<proteinExistence type="predicted"/>